<feature type="domain" description="GGDEF" evidence="2">
    <location>
        <begin position="170"/>
        <end position="303"/>
    </location>
</feature>
<accession>A0A9D1GGY9</accession>
<organism evidence="3 4">
    <name type="scientific">Candidatus Caccovicinus merdipullorum</name>
    <dbReference type="NCBI Taxonomy" id="2840724"/>
    <lineage>
        <taxon>Bacteria</taxon>
        <taxon>Bacillati</taxon>
        <taxon>Bacillota</taxon>
        <taxon>Clostridia</taxon>
        <taxon>Eubacteriales</taxon>
        <taxon>Candidatus Caccovicinus</taxon>
    </lineage>
</organism>
<dbReference type="SUPFAM" id="SSF141868">
    <property type="entry name" value="EAL domain-like"/>
    <property type="match status" value="1"/>
</dbReference>
<dbReference type="SMART" id="SM00052">
    <property type="entry name" value="EAL"/>
    <property type="match status" value="1"/>
</dbReference>
<gene>
    <name evidence="3" type="ORF">IAB60_00575</name>
</gene>
<dbReference type="Pfam" id="PF00563">
    <property type="entry name" value="EAL"/>
    <property type="match status" value="1"/>
</dbReference>
<comment type="caution">
    <text evidence="3">The sequence shown here is derived from an EMBL/GenBank/DDBJ whole genome shotgun (WGS) entry which is preliminary data.</text>
</comment>
<dbReference type="CDD" id="cd01949">
    <property type="entry name" value="GGDEF"/>
    <property type="match status" value="1"/>
</dbReference>
<dbReference type="PANTHER" id="PTHR33121">
    <property type="entry name" value="CYCLIC DI-GMP PHOSPHODIESTERASE PDEF"/>
    <property type="match status" value="1"/>
</dbReference>
<dbReference type="SUPFAM" id="SSF55073">
    <property type="entry name" value="Nucleotide cyclase"/>
    <property type="match status" value="2"/>
</dbReference>
<dbReference type="PROSITE" id="PS50887">
    <property type="entry name" value="GGDEF"/>
    <property type="match status" value="2"/>
</dbReference>
<evidence type="ECO:0000259" key="1">
    <source>
        <dbReference type="PROSITE" id="PS50883"/>
    </source>
</evidence>
<dbReference type="InterPro" id="IPR035919">
    <property type="entry name" value="EAL_sf"/>
</dbReference>
<dbReference type="PANTHER" id="PTHR33121:SF70">
    <property type="entry name" value="SIGNALING PROTEIN YKOW"/>
    <property type="match status" value="1"/>
</dbReference>
<feature type="domain" description="GGDEF" evidence="2">
    <location>
        <begin position="531"/>
        <end position="665"/>
    </location>
</feature>
<dbReference type="Pfam" id="PF00990">
    <property type="entry name" value="GGDEF"/>
    <property type="match status" value="2"/>
</dbReference>
<dbReference type="Gene3D" id="3.30.70.270">
    <property type="match status" value="2"/>
</dbReference>
<feature type="domain" description="EAL" evidence="1">
    <location>
        <begin position="674"/>
        <end position="928"/>
    </location>
</feature>
<evidence type="ECO:0000313" key="3">
    <source>
        <dbReference type="EMBL" id="HIT40591.1"/>
    </source>
</evidence>
<dbReference type="CDD" id="cd01948">
    <property type="entry name" value="EAL"/>
    <property type="match status" value="1"/>
</dbReference>
<dbReference type="Gene3D" id="3.20.20.450">
    <property type="entry name" value="EAL domain"/>
    <property type="match status" value="1"/>
</dbReference>
<proteinExistence type="predicted"/>
<sequence>MQKAETTGAITRAQPEDTVKRLALALQQNDIIPFSYLMEEDTLIVYNASMEVVQKVPEYLSYLKEYTQIHPEDRWKAIEFYEGRMRGPIEVRTIEADGRISRKLLSATRWKDPAFGKIVLAGSAKDVTAQKDRESVLEVQAKRDSLTMLYNHTTGKELINEYLNYKNPYASCGMMVVDIDYFKSINDVYGHLFGDEVLTETAKLLSMIFDEKDILVRAGGDEFVIFLKDISHAVLVNKAMQLVKAVQKLRFSESSYSMTCSVGVCFLPENVSGYTYEQLFENADWALYRAKENGRNRYEFCDDLQRFTLSEKEWKRTAANIDARYLRNDVIATAFEIFEKMNNFNAALEQLLAVIGVRFSLDRITVVRTDIKAMNAGRQYQWTSAGTPQALTSPGGFDKEDFLTLFHSYDEYGTTVLQYDNMSMYSPGARALLMQGDAKTVVYAAMYCEGKYTGAISYVVCGRKRYWSRQNRSQLGEITKIISAHLAKSQALNASNQSSAAAPGYDTLTGLLSFPRFREEVERMIVGGYARHHILVYTDFEDFKYFNQKYGYSMGDQVLKEFSNYIIGRLEREEAVYFTRVVSDQFILFRPYDPDEDLEESVRQANEEFIKRQEERFPDVRLRIRSGIYRVAQDCLSASAAIDAANFARKQVSCRKGAFARLYDESLSRRQTLETEIINGLEKALNEGEFQLYLQPKFSLKDCLVTGAEALVRWKRADGSILYPNAFIPLYERNGRIVDLDFYVFQQTAAFLAKNQALGRPQIPISVNFSILHASNQEVVGRCMDILEKYGVDPSLIEIELTETATVSDYSNVKRLFQQIQKMGMKTSLDDFGAGYSVLNTVIDIPVNTVKIDRGFISSCVSSSRGIFFLQQIISMVRGLGYDVICEGVETDEQVRILRDAGCEKGQGYWFSRPLPLEEYEKFVYGTEEGGER</sequence>
<dbReference type="FunFam" id="3.30.70.270:FF:000001">
    <property type="entry name" value="Diguanylate cyclase domain protein"/>
    <property type="match status" value="1"/>
</dbReference>
<dbReference type="AlphaFoldDB" id="A0A9D1GGY9"/>
<dbReference type="EMBL" id="DVKS01000012">
    <property type="protein sequence ID" value="HIT40591.1"/>
    <property type="molecule type" value="Genomic_DNA"/>
</dbReference>
<reference evidence="3" key="1">
    <citation type="submission" date="2020-10" db="EMBL/GenBank/DDBJ databases">
        <authorList>
            <person name="Gilroy R."/>
        </authorList>
    </citation>
    <scope>NUCLEOTIDE SEQUENCE</scope>
    <source>
        <strain evidence="3">CHK123-3438</strain>
    </source>
</reference>
<protein>
    <submittedName>
        <fullName evidence="3">EAL domain-containing protein</fullName>
    </submittedName>
</protein>
<dbReference type="GO" id="GO:0071111">
    <property type="term" value="F:cyclic-guanylate-specific phosphodiesterase activity"/>
    <property type="evidence" value="ECO:0007669"/>
    <property type="project" value="InterPro"/>
</dbReference>
<evidence type="ECO:0000313" key="4">
    <source>
        <dbReference type="Proteomes" id="UP000886860"/>
    </source>
</evidence>
<dbReference type="InterPro" id="IPR001633">
    <property type="entry name" value="EAL_dom"/>
</dbReference>
<name>A0A9D1GGY9_9FIRM</name>
<dbReference type="InterPro" id="IPR050706">
    <property type="entry name" value="Cyclic-di-GMP_PDE-like"/>
</dbReference>
<evidence type="ECO:0000259" key="2">
    <source>
        <dbReference type="PROSITE" id="PS50887"/>
    </source>
</evidence>
<dbReference type="Proteomes" id="UP000886860">
    <property type="component" value="Unassembled WGS sequence"/>
</dbReference>
<dbReference type="SMART" id="SM00267">
    <property type="entry name" value="GGDEF"/>
    <property type="match status" value="2"/>
</dbReference>
<dbReference type="InterPro" id="IPR043128">
    <property type="entry name" value="Rev_trsase/Diguanyl_cyclase"/>
</dbReference>
<reference evidence="3" key="2">
    <citation type="journal article" date="2021" name="PeerJ">
        <title>Extensive microbial diversity within the chicken gut microbiome revealed by metagenomics and culture.</title>
        <authorList>
            <person name="Gilroy R."/>
            <person name="Ravi A."/>
            <person name="Getino M."/>
            <person name="Pursley I."/>
            <person name="Horton D.L."/>
            <person name="Alikhan N.F."/>
            <person name="Baker D."/>
            <person name="Gharbi K."/>
            <person name="Hall N."/>
            <person name="Watson M."/>
            <person name="Adriaenssens E.M."/>
            <person name="Foster-Nyarko E."/>
            <person name="Jarju S."/>
            <person name="Secka A."/>
            <person name="Antonio M."/>
            <person name="Oren A."/>
            <person name="Chaudhuri R.R."/>
            <person name="La Ragione R."/>
            <person name="Hildebrand F."/>
            <person name="Pallen M.J."/>
        </authorList>
    </citation>
    <scope>NUCLEOTIDE SEQUENCE</scope>
    <source>
        <strain evidence="3">CHK123-3438</strain>
    </source>
</reference>
<dbReference type="NCBIfam" id="TIGR00254">
    <property type="entry name" value="GGDEF"/>
    <property type="match status" value="1"/>
</dbReference>
<dbReference type="InterPro" id="IPR029787">
    <property type="entry name" value="Nucleotide_cyclase"/>
</dbReference>
<dbReference type="InterPro" id="IPR000160">
    <property type="entry name" value="GGDEF_dom"/>
</dbReference>
<dbReference type="PROSITE" id="PS50883">
    <property type="entry name" value="EAL"/>
    <property type="match status" value="1"/>
</dbReference>